<evidence type="ECO:0000256" key="2">
    <source>
        <dbReference type="SAM" id="MobiDB-lite"/>
    </source>
</evidence>
<reference evidence="3" key="1">
    <citation type="submission" date="2021-01" db="EMBL/GenBank/DDBJ databases">
        <authorList>
            <consortium name="Genoscope - CEA"/>
            <person name="William W."/>
        </authorList>
    </citation>
    <scope>NUCLEOTIDE SEQUENCE</scope>
</reference>
<dbReference type="OMA" id="QSGKKFW"/>
<sequence>MEIQNDSLEISKSNFLQSQDISEYLSKDFYTKFKMEQNLIDQSATLSRLSIIDKTSDDLTNNTQIKLITSSERLGEEIYKNQILEKQVVTLQQQLKLAIDHITILQDQVEIKQKEINQLQLKLQEQINKNENESRINTQNQFKIEQLQICLKEYVKPSKDKEVQKNQFFYQLKDLSKKYSKHTITNQKTNQTEDSSKRYQNNQLEFTEDSSMKDTSVSDFRSTYNLFNTKQNFNQSGKKFWSPPQFQSPQTQKQTNLKKRLDITISQIKAMQQHFSQYQSTK</sequence>
<accession>A0A8S1XMX5</accession>
<evidence type="ECO:0000256" key="1">
    <source>
        <dbReference type="SAM" id="Coils"/>
    </source>
</evidence>
<organism evidence="3 4">
    <name type="scientific">Paramecium octaurelia</name>
    <dbReference type="NCBI Taxonomy" id="43137"/>
    <lineage>
        <taxon>Eukaryota</taxon>
        <taxon>Sar</taxon>
        <taxon>Alveolata</taxon>
        <taxon>Ciliophora</taxon>
        <taxon>Intramacronucleata</taxon>
        <taxon>Oligohymenophorea</taxon>
        <taxon>Peniculida</taxon>
        <taxon>Parameciidae</taxon>
        <taxon>Paramecium</taxon>
    </lineage>
</organism>
<dbReference type="Proteomes" id="UP000683925">
    <property type="component" value="Unassembled WGS sequence"/>
</dbReference>
<comment type="caution">
    <text evidence="3">The sequence shown here is derived from an EMBL/GenBank/DDBJ whole genome shotgun (WGS) entry which is preliminary data.</text>
</comment>
<evidence type="ECO:0000313" key="4">
    <source>
        <dbReference type="Proteomes" id="UP000683925"/>
    </source>
</evidence>
<proteinExistence type="predicted"/>
<feature type="region of interest" description="Disordered" evidence="2">
    <location>
        <begin position="238"/>
        <end position="257"/>
    </location>
</feature>
<feature type="compositionally biased region" description="Polar residues" evidence="2">
    <location>
        <begin position="244"/>
        <end position="255"/>
    </location>
</feature>
<keyword evidence="4" id="KW-1185">Reference proteome</keyword>
<keyword evidence="1" id="KW-0175">Coiled coil</keyword>
<dbReference type="EMBL" id="CAJJDP010000125">
    <property type="protein sequence ID" value="CAD8201782.1"/>
    <property type="molecule type" value="Genomic_DNA"/>
</dbReference>
<name>A0A8S1XMX5_PAROT</name>
<dbReference type="AlphaFoldDB" id="A0A8S1XMX5"/>
<feature type="coiled-coil region" evidence="1">
    <location>
        <begin position="81"/>
        <end position="136"/>
    </location>
</feature>
<dbReference type="OrthoDB" id="305293at2759"/>
<evidence type="ECO:0000313" key="3">
    <source>
        <dbReference type="EMBL" id="CAD8201782.1"/>
    </source>
</evidence>
<protein>
    <submittedName>
        <fullName evidence="3">Uncharacterized protein</fullName>
    </submittedName>
</protein>
<gene>
    <name evidence="3" type="ORF">POCTA_138.1.T1250140</name>
</gene>